<dbReference type="RefSeq" id="WP_006781458.1">
    <property type="nucleotide sequence ID" value="NZ_CP040506.1"/>
</dbReference>
<feature type="domain" description="Fibronectin type III-like" evidence="6">
    <location>
        <begin position="442"/>
        <end position="516"/>
    </location>
</feature>
<dbReference type="InterPro" id="IPR036962">
    <property type="entry name" value="Glyco_hydro_3_N_sf"/>
</dbReference>
<keyword evidence="8" id="KW-1185">Reference proteome</keyword>
<dbReference type="SMART" id="SM01217">
    <property type="entry name" value="Fn3_like"/>
    <property type="match status" value="1"/>
</dbReference>
<dbReference type="PANTHER" id="PTHR42715">
    <property type="entry name" value="BETA-GLUCOSIDASE"/>
    <property type="match status" value="1"/>
</dbReference>
<organism evidence="7 8">
    <name type="scientific">Hungatella hathewayi WAL-18680</name>
    <dbReference type="NCBI Taxonomy" id="742737"/>
    <lineage>
        <taxon>Bacteria</taxon>
        <taxon>Bacillati</taxon>
        <taxon>Bacillota</taxon>
        <taxon>Clostridia</taxon>
        <taxon>Lachnospirales</taxon>
        <taxon>Lachnospiraceae</taxon>
        <taxon>Hungatella</taxon>
    </lineage>
</organism>
<dbReference type="InterPro" id="IPR002772">
    <property type="entry name" value="Glyco_hydro_3_C"/>
</dbReference>
<evidence type="ECO:0000256" key="3">
    <source>
        <dbReference type="ARBA" id="ARBA00023277"/>
    </source>
</evidence>
<dbReference type="PRINTS" id="PR00133">
    <property type="entry name" value="GLHYDRLASE3"/>
</dbReference>
<dbReference type="EMBL" id="ADLN01000096">
    <property type="protein sequence ID" value="EHI58509.1"/>
    <property type="molecule type" value="Genomic_DNA"/>
</dbReference>
<name>G5IIZ5_9FIRM</name>
<keyword evidence="5" id="KW-1133">Transmembrane helix</keyword>
<dbReference type="Pfam" id="PF01915">
    <property type="entry name" value="Glyco_hydro_3_C"/>
    <property type="match status" value="1"/>
</dbReference>
<evidence type="ECO:0000256" key="4">
    <source>
        <dbReference type="RuleBase" id="RU361161"/>
    </source>
</evidence>
<keyword evidence="4" id="KW-0326">Glycosidase</keyword>
<evidence type="ECO:0000313" key="7">
    <source>
        <dbReference type="EMBL" id="EHI58509.1"/>
    </source>
</evidence>
<evidence type="ECO:0000256" key="2">
    <source>
        <dbReference type="ARBA" id="ARBA00022801"/>
    </source>
</evidence>
<sequence>MLAINMADVVNVLNTCKPYLIGFAVVLVLAIIAIIAVRKMESAKRKLIRAQAGIAILLALVVVVNMICWGPMSSLISLATGNGTITEETSDEATALCTEIAEEGIVLLKNEGNTLPIAGGNLNVFGWASTNPCYGGTGSGSLSDAYETVSLLQGLEHAGFTLNKELSDFYTTYRADRPVVGMWEQDWTLPEPTAASYSADLINNAKAFSDTAMVVITRVGGEGADLPTDVSQVTYQNNSADYQDFEPGEHFLQLNRTERDMLDLVCENFDKVVVVYNGANAMELGFVNDYEQIKSVVWCPGTGQSGFEGLGEILSGQVNPSGKTSDTFVMDLTATPTANNFGSFIYDNMEEFKVSQTGFTGKEEITWPSFVNYVEGIYVGYRFYETAAAEGLINYDETVLYPFGHGLSYTSFSQEMGDIAENNGQITFDVTVTNTGDIAGKDVVQVYYNPPYTDGGIEKASANLIAFDKTDILNPGESQVLTISFAAEDMASYDYKDAKGYVLEAGDYHISINRDSHNVLAERTYTVDSTVSYTGEQGRSSDAMTVSNVFDYAAGEVTYLSRADGFANYQEATTAPASLTMKEDVKATFINNSNYHPDDYNRAEDEMPKTGAKNSVKLADLRGAGYDDPQWENLLDNMTISDMDTVIALGGYQTAAAGSVGKVQTIDCDGPASINNNFTGTGSIGFPSAVMIACTWNEDIAEAFGASIGKMADEMGVSGWYAPAMNIHRSAFAGRNFEYYSEDGVLSGKIAAKAVIGAEQYGVYAYLKHFALNDQETNRCSMLCTWTNEQAIREIYLKPFEIAVKEGKAKAIMSSFNYIGTRWAGGSSELCNTVLRDEWGFKGFVLTDYFGVYGYMSSDQAIRNGTDAMLVAYDTETNHVKDTKSATGVQAMRQACKNVMYTVVNSRAYAPENLQTGLMAWQVMAIVIDVVLAAGLLALEAVAVKRFKKRRVEAGAQVDKEDMDQ</sequence>
<dbReference type="HOGENOM" id="CLU_005235_1_1_9"/>
<dbReference type="InterPro" id="IPR001764">
    <property type="entry name" value="Glyco_hydro_3_N"/>
</dbReference>
<dbReference type="PROSITE" id="PS00775">
    <property type="entry name" value="GLYCOSYL_HYDROL_F3"/>
    <property type="match status" value="1"/>
</dbReference>
<dbReference type="Gene3D" id="2.60.40.10">
    <property type="entry name" value="Immunoglobulins"/>
    <property type="match status" value="1"/>
</dbReference>
<dbReference type="Gene3D" id="3.40.50.1700">
    <property type="entry name" value="Glycoside hydrolase family 3 C-terminal domain"/>
    <property type="match status" value="1"/>
</dbReference>
<gene>
    <name evidence="7" type="ORF">HMPREF9473_03468</name>
</gene>
<protein>
    <recommendedName>
        <fullName evidence="6">Fibronectin type III-like domain-containing protein</fullName>
    </recommendedName>
</protein>
<proteinExistence type="inferred from homology"/>
<dbReference type="InterPro" id="IPR050288">
    <property type="entry name" value="Cellulose_deg_GH3"/>
</dbReference>
<dbReference type="GO" id="GO:0005975">
    <property type="term" value="P:carbohydrate metabolic process"/>
    <property type="evidence" value="ECO:0007669"/>
    <property type="project" value="InterPro"/>
</dbReference>
<keyword evidence="2 4" id="KW-0378">Hydrolase</keyword>
<dbReference type="OrthoDB" id="9805821at2"/>
<comment type="similarity">
    <text evidence="1 4">Belongs to the glycosyl hydrolase 3 family.</text>
</comment>
<dbReference type="PANTHER" id="PTHR42715:SF10">
    <property type="entry name" value="BETA-GLUCOSIDASE"/>
    <property type="match status" value="1"/>
</dbReference>
<dbReference type="Proteomes" id="UP000005384">
    <property type="component" value="Unassembled WGS sequence"/>
</dbReference>
<keyword evidence="3" id="KW-0119">Carbohydrate metabolism</keyword>
<evidence type="ECO:0000256" key="5">
    <source>
        <dbReference type="SAM" id="Phobius"/>
    </source>
</evidence>
<feature type="transmembrane region" description="Helical" evidence="5">
    <location>
        <begin position="20"/>
        <end position="38"/>
    </location>
</feature>
<dbReference type="Pfam" id="PF00933">
    <property type="entry name" value="Glyco_hydro_3"/>
    <property type="match status" value="1"/>
</dbReference>
<dbReference type="InterPro" id="IPR026891">
    <property type="entry name" value="Fn3-like"/>
</dbReference>
<dbReference type="Pfam" id="PF14310">
    <property type="entry name" value="Fn3-like"/>
    <property type="match status" value="1"/>
</dbReference>
<dbReference type="InterPro" id="IPR017853">
    <property type="entry name" value="GH"/>
</dbReference>
<accession>G5IIZ5</accession>
<dbReference type="InterPro" id="IPR036881">
    <property type="entry name" value="Glyco_hydro_3_C_sf"/>
</dbReference>
<dbReference type="SUPFAM" id="SSF52279">
    <property type="entry name" value="Beta-D-glucan exohydrolase, C-terminal domain"/>
    <property type="match status" value="1"/>
</dbReference>
<dbReference type="SUPFAM" id="SSF51445">
    <property type="entry name" value="(Trans)glycosidases"/>
    <property type="match status" value="1"/>
</dbReference>
<dbReference type="InterPro" id="IPR013783">
    <property type="entry name" value="Ig-like_fold"/>
</dbReference>
<dbReference type="InterPro" id="IPR019800">
    <property type="entry name" value="Glyco_hydro_3_AS"/>
</dbReference>
<evidence type="ECO:0000313" key="8">
    <source>
        <dbReference type="Proteomes" id="UP000005384"/>
    </source>
</evidence>
<feature type="transmembrane region" description="Helical" evidence="5">
    <location>
        <begin position="50"/>
        <end position="72"/>
    </location>
</feature>
<evidence type="ECO:0000259" key="6">
    <source>
        <dbReference type="SMART" id="SM01217"/>
    </source>
</evidence>
<reference evidence="7 8" key="1">
    <citation type="submission" date="2011-08" db="EMBL/GenBank/DDBJ databases">
        <title>The Genome Sequence of Clostridium hathewayi WAL-18680.</title>
        <authorList>
            <consortium name="The Broad Institute Genome Sequencing Platform"/>
            <person name="Earl A."/>
            <person name="Ward D."/>
            <person name="Feldgarden M."/>
            <person name="Gevers D."/>
            <person name="Finegold S.M."/>
            <person name="Summanen P.H."/>
            <person name="Molitoris D.R."/>
            <person name="Song M."/>
            <person name="Daigneault M."/>
            <person name="Allen-Vercoe E."/>
            <person name="Young S.K."/>
            <person name="Zeng Q."/>
            <person name="Gargeya S."/>
            <person name="Fitzgerald M."/>
            <person name="Haas B."/>
            <person name="Abouelleil A."/>
            <person name="Alvarado L."/>
            <person name="Arachchi H.M."/>
            <person name="Berlin A."/>
            <person name="Brown A."/>
            <person name="Chapman S.B."/>
            <person name="Chen Z."/>
            <person name="Dunbar C."/>
            <person name="Freedman E."/>
            <person name="Gearin G."/>
            <person name="Gellesch M."/>
            <person name="Goldberg J."/>
            <person name="Griggs A."/>
            <person name="Gujja S."/>
            <person name="Heiman D."/>
            <person name="Howarth C."/>
            <person name="Larson L."/>
            <person name="Lui A."/>
            <person name="MacDonald P.J.P."/>
            <person name="Montmayeur A."/>
            <person name="Murphy C."/>
            <person name="Neiman D."/>
            <person name="Pearson M."/>
            <person name="Priest M."/>
            <person name="Roberts A."/>
            <person name="Saif S."/>
            <person name="Shea T."/>
            <person name="Shenoy N."/>
            <person name="Sisk P."/>
            <person name="Stolte C."/>
            <person name="Sykes S."/>
            <person name="Wortman J."/>
            <person name="Nusbaum C."/>
            <person name="Birren B."/>
        </authorList>
    </citation>
    <scope>NUCLEOTIDE SEQUENCE [LARGE SCALE GENOMIC DNA]</scope>
    <source>
        <strain evidence="7 8">WAL-18680</strain>
    </source>
</reference>
<feature type="transmembrane region" description="Helical" evidence="5">
    <location>
        <begin position="919"/>
        <end position="942"/>
    </location>
</feature>
<evidence type="ECO:0000256" key="1">
    <source>
        <dbReference type="ARBA" id="ARBA00005336"/>
    </source>
</evidence>
<dbReference type="GO" id="GO:0004553">
    <property type="term" value="F:hydrolase activity, hydrolyzing O-glycosyl compounds"/>
    <property type="evidence" value="ECO:0007669"/>
    <property type="project" value="InterPro"/>
</dbReference>
<comment type="caution">
    <text evidence="7">The sequence shown here is derived from an EMBL/GenBank/DDBJ whole genome shotgun (WGS) entry which is preliminary data.</text>
</comment>
<dbReference type="AlphaFoldDB" id="G5IIZ5"/>
<keyword evidence="5" id="KW-0472">Membrane</keyword>
<dbReference type="PATRIC" id="fig|742737.3.peg.3447"/>
<keyword evidence="5" id="KW-0812">Transmembrane</keyword>
<dbReference type="Gene3D" id="3.20.20.300">
    <property type="entry name" value="Glycoside hydrolase, family 3, N-terminal domain"/>
    <property type="match status" value="1"/>
</dbReference>